<accession>A0ABV5Y7T2</accession>
<dbReference type="Proteomes" id="UP001589627">
    <property type="component" value="Unassembled WGS sequence"/>
</dbReference>
<proteinExistence type="predicted"/>
<protein>
    <submittedName>
        <fullName evidence="1">Uncharacterized protein</fullName>
    </submittedName>
</protein>
<name>A0ABV5Y7T2_9ACTN</name>
<keyword evidence="2" id="KW-1185">Reference proteome</keyword>
<dbReference type="EMBL" id="JBHLZP010000007">
    <property type="protein sequence ID" value="MFB9831083.1"/>
    <property type="molecule type" value="Genomic_DNA"/>
</dbReference>
<evidence type="ECO:0000313" key="1">
    <source>
        <dbReference type="EMBL" id="MFB9831083.1"/>
    </source>
</evidence>
<evidence type="ECO:0000313" key="2">
    <source>
        <dbReference type="Proteomes" id="UP001589627"/>
    </source>
</evidence>
<reference evidence="1 2" key="1">
    <citation type="submission" date="2024-09" db="EMBL/GenBank/DDBJ databases">
        <authorList>
            <person name="Sun Q."/>
            <person name="Mori K."/>
        </authorList>
    </citation>
    <scope>NUCLEOTIDE SEQUENCE [LARGE SCALE GENOMIC DNA]</scope>
    <source>
        <strain evidence="1 2">TBRC 0563</strain>
    </source>
</reference>
<organism evidence="1 2">
    <name type="scientific">Actinoallomurus acaciae</name>
    <dbReference type="NCBI Taxonomy" id="502577"/>
    <lineage>
        <taxon>Bacteria</taxon>
        <taxon>Bacillati</taxon>
        <taxon>Actinomycetota</taxon>
        <taxon>Actinomycetes</taxon>
        <taxon>Streptosporangiales</taxon>
        <taxon>Thermomonosporaceae</taxon>
        <taxon>Actinoallomurus</taxon>
    </lineage>
</organism>
<comment type="caution">
    <text evidence="1">The sequence shown here is derived from an EMBL/GenBank/DDBJ whole genome shotgun (WGS) entry which is preliminary data.</text>
</comment>
<gene>
    <name evidence="1" type="ORF">ACFFNX_02635</name>
</gene>
<dbReference type="RefSeq" id="WP_378194483.1">
    <property type="nucleotide sequence ID" value="NZ_JBHLZP010000007.1"/>
</dbReference>
<sequence length="57" mass="6271">MATPLHRGEIEDPKLAPGRFTMSSIIKRLAEIDQWAGLGRHRHGLGPLPERLQGTTG</sequence>